<dbReference type="Gene3D" id="3.40.50.200">
    <property type="entry name" value="Peptidase S8/S53 domain"/>
    <property type="match status" value="1"/>
</dbReference>
<evidence type="ECO:0000256" key="4">
    <source>
        <dbReference type="ARBA" id="ARBA00022825"/>
    </source>
</evidence>
<keyword evidence="2 5" id="KW-0645">Protease</keyword>
<dbReference type="PROSITE" id="PS00136">
    <property type="entry name" value="SUBTILASE_ASP"/>
    <property type="match status" value="1"/>
</dbReference>
<sequence length="336" mass="34927">MKFLLVTLLAAAASASFAPLYTAKERIDGSYIVVLKDEVNLQMAISTIKNAPFFTTLGGRIDRVYGAALNGFAASLNERTLEMVRKFDFVKYVEEDQIMRASAVASWGLDRIDQRDRPMDDSYSPTYTGSGVSVYVIDTGINPTHVDFGGRATAASDHVALNPNGVSYGIDCHGHGTHCAGTVGGTSYGVAKSVDLYGVRVLGCLGSGSSSGVIAGMDWVADNHVAPAVASMSLGGGASQADDDAVARLDTAGVTTVVAAGNDNDNACNYSPARAEKAYCVGATGQLDGRASYSNYGTCVEIFAPGTSITSAWYDSDTSSKTISGTSMATPHVAGE</sequence>
<dbReference type="Pfam" id="PF00082">
    <property type="entry name" value="Peptidase_S8"/>
    <property type="match status" value="1"/>
</dbReference>
<protein>
    <submittedName>
        <fullName evidence="10">Uncharacterized protein</fullName>
    </submittedName>
</protein>
<evidence type="ECO:0000259" key="8">
    <source>
        <dbReference type="Pfam" id="PF00082"/>
    </source>
</evidence>
<dbReference type="InterPro" id="IPR023828">
    <property type="entry name" value="Peptidase_S8_Ser-AS"/>
</dbReference>
<dbReference type="GO" id="GO:0005615">
    <property type="term" value="C:extracellular space"/>
    <property type="evidence" value="ECO:0007669"/>
    <property type="project" value="TreeGrafter"/>
</dbReference>
<evidence type="ECO:0000313" key="11">
    <source>
        <dbReference type="Proteomes" id="UP001152320"/>
    </source>
</evidence>
<dbReference type="SUPFAM" id="SSF52743">
    <property type="entry name" value="Subtilisin-like"/>
    <property type="match status" value="1"/>
</dbReference>
<dbReference type="PANTHER" id="PTHR43806">
    <property type="entry name" value="PEPTIDASE S8"/>
    <property type="match status" value="1"/>
</dbReference>
<feature type="active site" description="Charge relay system" evidence="5">
    <location>
        <position position="175"/>
    </location>
</feature>
<evidence type="ECO:0000256" key="2">
    <source>
        <dbReference type="ARBA" id="ARBA00022670"/>
    </source>
</evidence>
<dbReference type="InterPro" id="IPR000209">
    <property type="entry name" value="Peptidase_S8/S53_dom"/>
</dbReference>
<dbReference type="InterPro" id="IPR022398">
    <property type="entry name" value="Peptidase_S8_His-AS"/>
</dbReference>
<feature type="active site" description="Charge relay system" evidence="5">
    <location>
        <position position="138"/>
    </location>
</feature>
<feature type="domain" description="Peptidase S8/S53" evidence="8">
    <location>
        <begin position="129"/>
        <end position="335"/>
    </location>
</feature>
<dbReference type="InterPro" id="IPR050131">
    <property type="entry name" value="Peptidase_S8_subtilisin-like"/>
</dbReference>
<dbReference type="InterPro" id="IPR010259">
    <property type="entry name" value="S8pro/Inhibitor_I9"/>
</dbReference>
<proteinExistence type="inferred from homology"/>
<dbReference type="InterPro" id="IPR034193">
    <property type="entry name" value="PCSK9_ProteinaseK-like"/>
</dbReference>
<feature type="chain" id="PRO_5040307900" evidence="7">
    <location>
        <begin position="16"/>
        <end position="336"/>
    </location>
</feature>
<gene>
    <name evidence="10" type="ORF">HOLleu_04024</name>
</gene>
<dbReference type="GO" id="GO:0006508">
    <property type="term" value="P:proteolysis"/>
    <property type="evidence" value="ECO:0007669"/>
    <property type="project" value="UniProtKB-KW"/>
</dbReference>
<dbReference type="PROSITE" id="PS00138">
    <property type="entry name" value="SUBTILASE_SER"/>
    <property type="match status" value="1"/>
</dbReference>
<dbReference type="Gene3D" id="3.30.70.80">
    <property type="entry name" value="Peptidase S8 propeptide/proteinase inhibitor I9"/>
    <property type="match status" value="1"/>
</dbReference>
<keyword evidence="4 5" id="KW-0720">Serine protease</keyword>
<dbReference type="InterPro" id="IPR037045">
    <property type="entry name" value="S8pro/Inhibitor_I9_sf"/>
</dbReference>
<evidence type="ECO:0000256" key="7">
    <source>
        <dbReference type="SAM" id="SignalP"/>
    </source>
</evidence>
<evidence type="ECO:0000313" key="10">
    <source>
        <dbReference type="EMBL" id="KAJ8050717.1"/>
    </source>
</evidence>
<dbReference type="InterPro" id="IPR036852">
    <property type="entry name" value="Peptidase_S8/S53_dom_sf"/>
</dbReference>
<dbReference type="GO" id="GO:0004252">
    <property type="term" value="F:serine-type endopeptidase activity"/>
    <property type="evidence" value="ECO:0007669"/>
    <property type="project" value="UniProtKB-UniRule"/>
</dbReference>
<evidence type="ECO:0000256" key="1">
    <source>
        <dbReference type="ARBA" id="ARBA00011073"/>
    </source>
</evidence>
<dbReference type="CDD" id="cd04077">
    <property type="entry name" value="Peptidases_S8_PCSK9_ProteinaseK_like"/>
    <property type="match status" value="1"/>
</dbReference>
<evidence type="ECO:0000256" key="6">
    <source>
        <dbReference type="RuleBase" id="RU003355"/>
    </source>
</evidence>
<dbReference type="PRINTS" id="PR00723">
    <property type="entry name" value="SUBTILISIN"/>
</dbReference>
<dbReference type="Proteomes" id="UP001152320">
    <property type="component" value="Chromosome 1"/>
</dbReference>
<evidence type="ECO:0000256" key="3">
    <source>
        <dbReference type="ARBA" id="ARBA00022801"/>
    </source>
</evidence>
<dbReference type="OrthoDB" id="206201at2759"/>
<comment type="caution">
    <text evidence="10">The sequence shown here is derived from an EMBL/GenBank/DDBJ whole genome shotgun (WGS) entry which is preliminary data.</text>
</comment>
<dbReference type="PROSITE" id="PS51892">
    <property type="entry name" value="SUBTILASE"/>
    <property type="match status" value="1"/>
</dbReference>
<feature type="signal peptide" evidence="7">
    <location>
        <begin position="1"/>
        <end position="15"/>
    </location>
</feature>
<dbReference type="InterPro" id="IPR015500">
    <property type="entry name" value="Peptidase_S8_subtilisin-rel"/>
</dbReference>
<reference evidence="10" key="1">
    <citation type="submission" date="2021-10" db="EMBL/GenBank/DDBJ databases">
        <title>Tropical sea cucumber genome reveals ecological adaptation and Cuvierian tubules defense mechanism.</title>
        <authorList>
            <person name="Chen T."/>
        </authorList>
    </citation>
    <scope>NUCLEOTIDE SEQUENCE</scope>
    <source>
        <strain evidence="10">Nanhai2018</strain>
        <tissue evidence="10">Muscle</tissue>
    </source>
</reference>
<feature type="active site" description="Charge relay system" evidence="5">
    <location>
        <position position="327"/>
    </location>
</feature>
<dbReference type="SUPFAM" id="SSF54897">
    <property type="entry name" value="Protease propeptides/inhibitors"/>
    <property type="match status" value="1"/>
</dbReference>
<name>A0A9Q1CRH6_HOLLE</name>
<comment type="similarity">
    <text evidence="1 5 6">Belongs to the peptidase S8 family.</text>
</comment>
<accession>A0A9Q1CRH6</accession>
<dbReference type="InterPro" id="IPR023827">
    <property type="entry name" value="Peptidase_S8_Asp-AS"/>
</dbReference>
<evidence type="ECO:0000259" key="9">
    <source>
        <dbReference type="Pfam" id="PF05922"/>
    </source>
</evidence>
<dbReference type="AlphaFoldDB" id="A0A9Q1CRH6"/>
<dbReference type="EMBL" id="JAIZAY010000001">
    <property type="protein sequence ID" value="KAJ8050717.1"/>
    <property type="molecule type" value="Genomic_DNA"/>
</dbReference>
<keyword evidence="3 5" id="KW-0378">Hydrolase</keyword>
<dbReference type="PROSITE" id="PS00137">
    <property type="entry name" value="SUBTILASE_HIS"/>
    <property type="match status" value="1"/>
</dbReference>
<keyword evidence="11" id="KW-1185">Reference proteome</keyword>
<organism evidence="10 11">
    <name type="scientific">Holothuria leucospilota</name>
    <name type="common">Black long sea cucumber</name>
    <name type="synonym">Mertensiothuria leucospilota</name>
    <dbReference type="NCBI Taxonomy" id="206669"/>
    <lineage>
        <taxon>Eukaryota</taxon>
        <taxon>Metazoa</taxon>
        <taxon>Echinodermata</taxon>
        <taxon>Eleutherozoa</taxon>
        <taxon>Echinozoa</taxon>
        <taxon>Holothuroidea</taxon>
        <taxon>Aspidochirotacea</taxon>
        <taxon>Aspidochirotida</taxon>
        <taxon>Holothuriidae</taxon>
        <taxon>Holothuria</taxon>
    </lineage>
</organism>
<evidence type="ECO:0000256" key="5">
    <source>
        <dbReference type="PROSITE-ProRule" id="PRU01240"/>
    </source>
</evidence>
<keyword evidence="7" id="KW-0732">Signal</keyword>
<dbReference type="Pfam" id="PF05922">
    <property type="entry name" value="Inhibitor_I9"/>
    <property type="match status" value="1"/>
</dbReference>
<dbReference type="PANTHER" id="PTHR43806:SF58">
    <property type="entry name" value="ALKALINE PROTEASE 1-RELATED"/>
    <property type="match status" value="1"/>
</dbReference>
<dbReference type="FunFam" id="3.40.50.200:FF:000014">
    <property type="entry name" value="Proteinase K"/>
    <property type="match status" value="1"/>
</dbReference>
<feature type="domain" description="Inhibitor I9" evidence="9">
    <location>
        <begin position="31"/>
        <end position="101"/>
    </location>
</feature>